<name>A0ABQ9EZE7_TEGGR</name>
<keyword evidence="7" id="KW-1185">Reference proteome</keyword>
<feature type="domain" description="MYND-type" evidence="5">
    <location>
        <begin position="68"/>
        <end position="106"/>
    </location>
</feature>
<evidence type="ECO:0000256" key="4">
    <source>
        <dbReference type="PROSITE-ProRule" id="PRU00134"/>
    </source>
</evidence>
<keyword evidence="3" id="KW-0862">Zinc</keyword>
<protein>
    <recommendedName>
        <fullName evidence="5">MYND-type domain-containing protein</fullName>
    </recommendedName>
</protein>
<dbReference type="Gene3D" id="6.10.140.2220">
    <property type="match status" value="2"/>
</dbReference>
<evidence type="ECO:0000259" key="5">
    <source>
        <dbReference type="PROSITE" id="PS50865"/>
    </source>
</evidence>
<evidence type="ECO:0000256" key="1">
    <source>
        <dbReference type="ARBA" id="ARBA00022723"/>
    </source>
</evidence>
<dbReference type="PROSITE" id="PS01360">
    <property type="entry name" value="ZF_MYND_1"/>
    <property type="match status" value="1"/>
</dbReference>
<gene>
    <name evidence="6" type="ORF">KUTeg_012404</name>
</gene>
<evidence type="ECO:0000313" key="6">
    <source>
        <dbReference type="EMBL" id="KAJ8310539.1"/>
    </source>
</evidence>
<dbReference type="SUPFAM" id="SSF144232">
    <property type="entry name" value="HIT/MYND zinc finger-like"/>
    <property type="match status" value="2"/>
</dbReference>
<dbReference type="Proteomes" id="UP001217089">
    <property type="component" value="Unassembled WGS sequence"/>
</dbReference>
<accession>A0ABQ9EZE7</accession>
<evidence type="ECO:0000256" key="3">
    <source>
        <dbReference type="ARBA" id="ARBA00022833"/>
    </source>
</evidence>
<reference evidence="6 7" key="1">
    <citation type="submission" date="2022-12" db="EMBL/GenBank/DDBJ databases">
        <title>Chromosome-level genome of Tegillarca granosa.</title>
        <authorList>
            <person name="Kim J."/>
        </authorList>
    </citation>
    <scope>NUCLEOTIDE SEQUENCE [LARGE SCALE GENOMIC DNA]</scope>
    <source>
        <strain evidence="6">Teg-2019</strain>
        <tissue evidence="6">Adductor muscle</tissue>
    </source>
</reference>
<comment type="caution">
    <text evidence="6">The sequence shown here is derived from an EMBL/GenBank/DDBJ whole genome shotgun (WGS) entry which is preliminary data.</text>
</comment>
<dbReference type="PANTHER" id="PTHR10237:SF14">
    <property type="entry name" value="MYND-TYPE DOMAIN-CONTAINING PROTEIN"/>
    <property type="match status" value="1"/>
</dbReference>
<evidence type="ECO:0000256" key="2">
    <source>
        <dbReference type="ARBA" id="ARBA00022771"/>
    </source>
</evidence>
<keyword evidence="2 4" id="KW-0863">Zinc-finger</keyword>
<keyword evidence="1" id="KW-0479">Metal-binding</keyword>
<dbReference type="PROSITE" id="PS50865">
    <property type="entry name" value="ZF_MYND_2"/>
    <property type="match status" value="2"/>
</dbReference>
<proteinExistence type="predicted"/>
<sequence length="319" mass="35805">MSSTVVTKSCFNYSCLKKGVDLKVCGKCKSAWYCSSECQKSDWKKHKTDCKFLSSMKEDQDTALGDMCARCQTSSGPLKKCSKCLVVCYCSKECQIAHWRDHKPVCNTITESNLPEILKRDKKNSNSDGGPNVAKFCTQSVWQEIQTKGQKLLEAYKHKEGVSDTDDEGEVVTTLSQAVSMASGIFNEKKIVTNFEIVPTELYGFRICQGQQILVAQITGFHPEIIRHGIFVTDEGGMTSFVLFHVDNIPDPRPHFKWSDIAPGNYIIIKDPSFQKFPGKFLGFVIDDASDVRVLRGLPLTTNDYEGYMVNMKTYTTES</sequence>
<dbReference type="Pfam" id="PF01753">
    <property type="entry name" value="zf-MYND"/>
    <property type="match status" value="2"/>
</dbReference>
<evidence type="ECO:0000313" key="7">
    <source>
        <dbReference type="Proteomes" id="UP001217089"/>
    </source>
</evidence>
<feature type="domain" description="MYND-type" evidence="5">
    <location>
        <begin position="12"/>
        <end position="50"/>
    </location>
</feature>
<dbReference type="InterPro" id="IPR024119">
    <property type="entry name" value="TF_DEAF-1"/>
</dbReference>
<dbReference type="InterPro" id="IPR002893">
    <property type="entry name" value="Znf_MYND"/>
</dbReference>
<dbReference type="PANTHER" id="PTHR10237">
    <property type="entry name" value="DEFORMED EPIDERMAL AUTOREGULATORY FACTOR 1 HOMOLOG SUPPRESSIN"/>
    <property type="match status" value="1"/>
</dbReference>
<dbReference type="EMBL" id="JARBDR010000640">
    <property type="protein sequence ID" value="KAJ8310539.1"/>
    <property type="molecule type" value="Genomic_DNA"/>
</dbReference>
<organism evidence="6 7">
    <name type="scientific">Tegillarca granosa</name>
    <name type="common">Malaysian cockle</name>
    <name type="synonym">Anadara granosa</name>
    <dbReference type="NCBI Taxonomy" id="220873"/>
    <lineage>
        <taxon>Eukaryota</taxon>
        <taxon>Metazoa</taxon>
        <taxon>Spiralia</taxon>
        <taxon>Lophotrochozoa</taxon>
        <taxon>Mollusca</taxon>
        <taxon>Bivalvia</taxon>
        <taxon>Autobranchia</taxon>
        <taxon>Pteriomorphia</taxon>
        <taxon>Arcoida</taxon>
        <taxon>Arcoidea</taxon>
        <taxon>Arcidae</taxon>
        <taxon>Tegillarca</taxon>
    </lineage>
</organism>